<dbReference type="InterPro" id="IPR004589">
    <property type="entry name" value="DNA_helicase_ATP-dep_RecQ"/>
</dbReference>
<reference evidence="15 16" key="1">
    <citation type="submission" date="2019-09" db="EMBL/GenBank/DDBJ databases">
        <title>Genome sequence of Adhaeribacter sp. M2.</title>
        <authorList>
            <person name="Srinivasan S."/>
        </authorList>
    </citation>
    <scope>NUCLEOTIDE SEQUENCE [LARGE SCALE GENOMIC DNA]</scope>
    <source>
        <strain evidence="15 16">M2</strain>
    </source>
</reference>
<dbReference type="PANTHER" id="PTHR13710:SF105">
    <property type="entry name" value="ATP-DEPENDENT DNA HELICASE Q1"/>
    <property type="match status" value="1"/>
</dbReference>
<dbReference type="GO" id="GO:0005737">
    <property type="term" value="C:cytoplasm"/>
    <property type="evidence" value="ECO:0007669"/>
    <property type="project" value="TreeGrafter"/>
</dbReference>
<evidence type="ECO:0000256" key="2">
    <source>
        <dbReference type="ARBA" id="ARBA00022723"/>
    </source>
</evidence>
<evidence type="ECO:0000256" key="1">
    <source>
        <dbReference type="ARBA" id="ARBA00005446"/>
    </source>
</evidence>
<dbReference type="Pfam" id="PF00270">
    <property type="entry name" value="DEAD"/>
    <property type="match status" value="1"/>
</dbReference>
<dbReference type="InterPro" id="IPR027417">
    <property type="entry name" value="P-loop_NTPase"/>
</dbReference>
<dbReference type="InterPro" id="IPR036388">
    <property type="entry name" value="WH-like_DNA-bd_sf"/>
</dbReference>
<sequence length="635" mass="72582">MPDIHQILKQYWNYDQFRPLQEDIINSALAGNDTLALLPTGGGKSICFQVPAMAKEGLCLVISPLIALMKDQVMQLQRRGISAIAIHAGMNRQEIDIALDNCAYGGVKFLYLSPERLQTEIFRERVKKMNVCLLAVDEAHCISQWGYDFRPPYLQIAELRELLPDVPVLALTATATETVKKDIQEKLAFKKQNVFQNSFARTNLSYSAQPAEDKLNRLVEVLKSVPGTSIVYVRSRRKTVEIAKELLRKGFSAAAYHAGLTFEQRNQIQAAWIENRVQVMVATNAFGMGIDKPDVRLVVHIDLPDNLEAYYQEAGRAGRDGKYAFAVVLFSPNDLPELREKVEEAHPPAEALRKTYQALANYYQIAVGSGEFQTYDFKLDELVKTYKLNPLETHHSLKQLETEGFLQLNDAYFSPSKVYVPAGKEELYKFQVANREHDPFLKLLLRMHGGELFSNFVKISERSLAQKLNAPEPQIRKALEFLHRSGVIVYEPQRDAPQVIFSTPRFDAASLPLNLKKLKAFRKLALEKAESVISYIQTDDRCRTQMLLEYFGELYDKSCRVCDYCLKVRKQEKQLDERIQFEKQVLEMLHQEEVSPKILLSRFTSTQKETLTQLLREMLDLGKLKYKENGNLTIA</sequence>
<dbReference type="PANTHER" id="PTHR13710">
    <property type="entry name" value="DNA HELICASE RECQ FAMILY MEMBER"/>
    <property type="match status" value="1"/>
</dbReference>
<keyword evidence="4" id="KW-0378">Hydrolase</keyword>
<dbReference type="Pfam" id="PF00271">
    <property type="entry name" value="Helicase_C"/>
    <property type="match status" value="1"/>
</dbReference>
<comment type="caution">
    <text evidence="15">The sequence shown here is derived from an EMBL/GenBank/DDBJ whole genome shotgun (WGS) entry which is preliminary data.</text>
</comment>
<dbReference type="AlphaFoldDB" id="A0A5N1IXC2"/>
<keyword evidence="7" id="KW-0238">DNA-binding</keyword>
<evidence type="ECO:0000256" key="3">
    <source>
        <dbReference type="ARBA" id="ARBA00022741"/>
    </source>
</evidence>
<dbReference type="NCBIfam" id="TIGR00614">
    <property type="entry name" value="recQ_fam"/>
    <property type="match status" value="1"/>
</dbReference>
<dbReference type="SUPFAM" id="SSF52540">
    <property type="entry name" value="P-loop containing nucleoside triphosphate hydrolases"/>
    <property type="match status" value="1"/>
</dbReference>
<dbReference type="GO" id="GO:0006310">
    <property type="term" value="P:DNA recombination"/>
    <property type="evidence" value="ECO:0007669"/>
    <property type="project" value="InterPro"/>
</dbReference>
<dbReference type="SMART" id="SM00487">
    <property type="entry name" value="DEXDc"/>
    <property type="match status" value="1"/>
</dbReference>
<evidence type="ECO:0000256" key="8">
    <source>
        <dbReference type="ARBA" id="ARBA00023235"/>
    </source>
</evidence>
<dbReference type="GO" id="GO:0005524">
    <property type="term" value="F:ATP binding"/>
    <property type="evidence" value="ECO:0007669"/>
    <property type="project" value="UniProtKB-KW"/>
</dbReference>
<dbReference type="RefSeq" id="WP_150903568.1">
    <property type="nucleotide sequence ID" value="NZ_VTWT01000004.1"/>
</dbReference>
<evidence type="ECO:0000256" key="9">
    <source>
        <dbReference type="ARBA" id="ARBA00034617"/>
    </source>
</evidence>
<keyword evidence="5 15" id="KW-0347">Helicase</keyword>
<dbReference type="PROSITE" id="PS51192">
    <property type="entry name" value="HELICASE_ATP_BIND_1"/>
    <property type="match status" value="1"/>
</dbReference>
<dbReference type="Gene3D" id="1.10.10.10">
    <property type="entry name" value="Winged helix-like DNA-binding domain superfamily/Winged helix DNA-binding domain"/>
    <property type="match status" value="1"/>
</dbReference>
<dbReference type="GO" id="GO:0016787">
    <property type="term" value="F:hydrolase activity"/>
    <property type="evidence" value="ECO:0007669"/>
    <property type="project" value="UniProtKB-KW"/>
</dbReference>
<gene>
    <name evidence="15" type="ORF">F0P94_09085</name>
</gene>
<dbReference type="InterPro" id="IPR014001">
    <property type="entry name" value="Helicase_ATP-bd"/>
</dbReference>
<dbReference type="InterPro" id="IPR001650">
    <property type="entry name" value="Helicase_C-like"/>
</dbReference>
<dbReference type="GO" id="GO:0043590">
    <property type="term" value="C:bacterial nucleoid"/>
    <property type="evidence" value="ECO:0007669"/>
    <property type="project" value="TreeGrafter"/>
</dbReference>
<organism evidence="15 16">
    <name type="scientific">Adhaeribacter soli</name>
    <dbReference type="NCBI Taxonomy" id="2607655"/>
    <lineage>
        <taxon>Bacteria</taxon>
        <taxon>Pseudomonadati</taxon>
        <taxon>Bacteroidota</taxon>
        <taxon>Cytophagia</taxon>
        <taxon>Cytophagales</taxon>
        <taxon>Hymenobacteraceae</taxon>
        <taxon>Adhaeribacter</taxon>
    </lineage>
</organism>
<accession>A0A5N1IXC2</accession>
<dbReference type="GO" id="GO:0030894">
    <property type="term" value="C:replisome"/>
    <property type="evidence" value="ECO:0007669"/>
    <property type="project" value="TreeGrafter"/>
</dbReference>
<dbReference type="SMART" id="SM00490">
    <property type="entry name" value="HELICc"/>
    <property type="match status" value="1"/>
</dbReference>
<evidence type="ECO:0000256" key="7">
    <source>
        <dbReference type="ARBA" id="ARBA00023125"/>
    </source>
</evidence>
<evidence type="ECO:0000259" key="13">
    <source>
        <dbReference type="PROSITE" id="PS51192"/>
    </source>
</evidence>
<proteinExistence type="inferred from homology"/>
<evidence type="ECO:0000313" key="16">
    <source>
        <dbReference type="Proteomes" id="UP000326570"/>
    </source>
</evidence>
<keyword evidence="3" id="KW-0547">Nucleotide-binding</keyword>
<dbReference type="InterPro" id="IPR011545">
    <property type="entry name" value="DEAD/DEAH_box_helicase_dom"/>
</dbReference>
<dbReference type="Proteomes" id="UP000326570">
    <property type="component" value="Unassembled WGS sequence"/>
</dbReference>
<dbReference type="Gene3D" id="3.40.50.300">
    <property type="entry name" value="P-loop containing nucleotide triphosphate hydrolases"/>
    <property type="match status" value="2"/>
</dbReference>
<keyword evidence="2" id="KW-0479">Metal-binding</keyword>
<evidence type="ECO:0000256" key="4">
    <source>
        <dbReference type="ARBA" id="ARBA00022801"/>
    </source>
</evidence>
<dbReference type="GO" id="GO:0003677">
    <property type="term" value="F:DNA binding"/>
    <property type="evidence" value="ECO:0007669"/>
    <property type="project" value="UniProtKB-KW"/>
</dbReference>
<protein>
    <recommendedName>
        <fullName evidence="11">ATP-dependent DNA helicase RecQ</fullName>
        <ecNumber evidence="10">5.6.2.4</ecNumber>
    </recommendedName>
    <alternativeName>
        <fullName evidence="12">DNA 3'-5' helicase RecQ</fullName>
    </alternativeName>
</protein>
<dbReference type="InterPro" id="IPR032284">
    <property type="entry name" value="RecQ_Zn-bd"/>
</dbReference>
<name>A0A5N1IXC2_9BACT</name>
<evidence type="ECO:0000256" key="5">
    <source>
        <dbReference type="ARBA" id="ARBA00022806"/>
    </source>
</evidence>
<keyword evidence="16" id="KW-1185">Reference proteome</keyword>
<dbReference type="EMBL" id="VTWT01000004">
    <property type="protein sequence ID" value="KAA9338934.1"/>
    <property type="molecule type" value="Genomic_DNA"/>
</dbReference>
<keyword evidence="8" id="KW-0413">Isomerase</keyword>
<evidence type="ECO:0000313" key="15">
    <source>
        <dbReference type="EMBL" id="KAA9338934.1"/>
    </source>
</evidence>
<evidence type="ECO:0000259" key="14">
    <source>
        <dbReference type="PROSITE" id="PS51194"/>
    </source>
</evidence>
<evidence type="ECO:0000256" key="6">
    <source>
        <dbReference type="ARBA" id="ARBA00022840"/>
    </source>
</evidence>
<dbReference type="GO" id="GO:0006281">
    <property type="term" value="P:DNA repair"/>
    <property type="evidence" value="ECO:0007669"/>
    <property type="project" value="TreeGrafter"/>
</dbReference>
<evidence type="ECO:0000256" key="11">
    <source>
        <dbReference type="ARBA" id="ARBA00044535"/>
    </source>
</evidence>
<comment type="similarity">
    <text evidence="1">Belongs to the helicase family. RecQ subfamily.</text>
</comment>
<dbReference type="GO" id="GO:0043138">
    <property type="term" value="F:3'-5' DNA helicase activity"/>
    <property type="evidence" value="ECO:0007669"/>
    <property type="project" value="UniProtKB-EC"/>
</dbReference>
<comment type="catalytic activity">
    <reaction evidence="9">
        <text>Couples ATP hydrolysis with the unwinding of duplex DNA by translocating in the 3'-5' direction.</text>
        <dbReference type="EC" id="5.6.2.4"/>
    </reaction>
</comment>
<dbReference type="PROSITE" id="PS51194">
    <property type="entry name" value="HELICASE_CTER"/>
    <property type="match status" value="1"/>
</dbReference>
<dbReference type="GO" id="GO:0046872">
    <property type="term" value="F:metal ion binding"/>
    <property type="evidence" value="ECO:0007669"/>
    <property type="project" value="UniProtKB-KW"/>
</dbReference>
<dbReference type="EC" id="5.6.2.4" evidence="10"/>
<dbReference type="Pfam" id="PF16124">
    <property type="entry name" value="RecQ_Zn_bind"/>
    <property type="match status" value="1"/>
</dbReference>
<feature type="domain" description="Helicase ATP-binding" evidence="13">
    <location>
        <begin position="25"/>
        <end position="193"/>
    </location>
</feature>
<evidence type="ECO:0000256" key="12">
    <source>
        <dbReference type="ARBA" id="ARBA00044550"/>
    </source>
</evidence>
<dbReference type="FunFam" id="3.40.50.300:FF:001389">
    <property type="entry name" value="ATP-dependent DNA helicase RecQ"/>
    <property type="match status" value="1"/>
</dbReference>
<dbReference type="CDD" id="cd17920">
    <property type="entry name" value="DEXHc_RecQ"/>
    <property type="match status" value="1"/>
</dbReference>
<feature type="domain" description="Helicase C-terminal" evidence="14">
    <location>
        <begin position="214"/>
        <end position="360"/>
    </location>
</feature>
<dbReference type="GO" id="GO:0009378">
    <property type="term" value="F:four-way junction helicase activity"/>
    <property type="evidence" value="ECO:0007669"/>
    <property type="project" value="TreeGrafter"/>
</dbReference>
<evidence type="ECO:0000256" key="10">
    <source>
        <dbReference type="ARBA" id="ARBA00034808"/>
    </source>
</evidence>
<keyword evidence="6" id="KW-0067">ATP-binding</keyword>